<evidence type="ECO:0008006" key="5">
    <source>
        <dbReference type="Google" id="ProtNLM"/>
    </source>
</evidence>
<evidence type="ECO:0000313" key="4">
    <source>
        <dbReference type="Proteomes" id="UP000295493"/>
    </source>
</evidence>
<gene>
    <name evidence="3" type="ORF">EV664_104270</name>
</gene>
<protein>
    <recommendedName>
        <fullName evidence="5">SH3 domain-containing protein</fullName>
    </recommendedName>
</protein>
<sequence length="158" mass="16787">MRYILPLAILPLCLSACQSGTPISADQPESDNISDASVDQPLSPGARPVRIGENGANFAACGARGVATLAEDRRITVRAAPFDEAEARGTLAAGQRMYICTRSIDQRWLGVVIPAENGDMATGEDRCGVEQRVERPQAYSGSCLSGWVPNALVRLTAQ</sequence>
<keyword evidence="4" id="KW-1185">Reference proteome</keyword>
<name>A0A4R6FSD0_9SPHN</name>
<dbReference type="RefSeq" id="WP_133495316.1">
    <property type="nucleotide sequence ID" value="NZ_BMLU01000004.1"/>
</dbReference>
<dbReference type="EMBL" id="SNWD01000004">
    <property type="protein sequence ID" value="TDN83784.1"/>
    <property type="molecule type" value="Genomic_DNA"/>
</dbReference>
<reference evidence="3 4" key="1">
    <citation type="submission" date="2019-03" db="EMBL/GenBank/DDBJ databases">
        <title>Genomic Encyclopedia of Type Strains, Phase IV (KMG-IV): sequencing the most valuable type-strain genomes for metagenomic binning, comparative biology and taxonomic classification.</title>
        <authorList>
            <person name="Goeker M."/>
        </authorList>
    </citation>
    <scope>NUCLEOTIDE SEQUENCE [LARGE SCALE GENOMIC DNA]</scope>
    <source>
        <strain evidence="3 4">DSM 25059</strain>
    </source>
</reference>
<feature type="signal peptide" evidence="2">
    <location>
        <begin position="1"/>
        <end position="18"/>
    </location>
</feature>
<feature type="region of interest" description="Disordered" evidence="1">
    <location>
        <begin position="24"/>
        <end position="45"/>
    </location>
</feature>
<evidence type="ECO:0000313" key="3">
    <source>
        <dbReference type="EMBL" id="TDN83784.1"/>
    </source>
</evidence>
<feature type="chain" id="PRO_5020236451" description="SH3 domain-containing protein" evidence="2">
    <location>
        <begin position="19"/>
        <end position="158"/>
    </location>
</feature>
<accession>A0A4R6FSD0</accession>
<evidence type="ECO:0000256" key="2">
    <source>
        <dbReference type="SAM" id="SignalP"/>
    </source>
</evidence>
<dbReference type="OrthoDB" id="9816009at2"/>
<dbReference type="AlphaFoldDB" id="A0A4R6FSD0"/>
<evidence type="ECO:0000256" key="1">
    <source>
        <dbReference type="SAM" id="MobiDB-lite"/>
    </source>
</evidence>
<keyword evidence="2" id="KW-0732">Signal</keyword>
<proteinExistence type="predicted"/>
<dbReference type="Proteomes" id="UP000295493">
    <property type="component" value="Unassembled WGS sequence"/>
</dbReference>
<organism evidence="3 4">
    <name type="scientific">Stakelama pacifica</name>
    <dbReference type="NCBI Taxonomy" id="517720"/>
    <lineage>
        <taxon>Bacteria</taxon>
        <taxon>Pseudomonadati</taxon>
        <taxon>Pseudomonadota</taxon>
        <taxon>Alphaproteobacteria</taxon>
        <taxon>Sphingomonadales</taxon>
        <taxon>Sphingomonadaceae</taxon>
        <taxon>Stakelama</taxon>
    </lineage>
</organism>
<comment type="caution">
    <text evidence="3">The sequence shown here is derived from an EMBL/GenBank/DDBJ whole genome shotgun (WGS) entry which is preliminary data.</text>
</comment>